<evidence type="ECO:0000313" key="3">
    <source>
        <dbReference type="Proteomes" id="UP000467006"/>
    </source>
</evidence>
<gene>
    <name evidence="2" type="ORF">MDUV_10120</name>
</gene>
<dbReference type="CDD" id="cd24146">
    <property type="entry name" value="nat-AmDH_N_like"/>
    <property type="match status" value="1"/>
</dbReference>
<keyword evidence="3" id="KW-1185">Reference proteome</keyword>
<name>A0A7I7JYI9_9MYCO</name>
<dbReference type="Pfam" id="PF19328">
    <property type="entry name" value="DAP_DH_C"/>
    <property type="match status" value="1"/>
</dbReference>
<evidence type="ECO:0000313" key="2">
    <source>
        <dbReference type="EMBL" id="BBX16152.1"/>
    </source>
</evidence>
<dbReference type="Gene3D" id="3.40.50.720">
    <property type="entry name" value="NAD(P)-binding Rossmann-like Domain"/>
    <property type="match status" value="1"/>
</dbReference>
<evidence type="ECO:0000259" key="1">
    <source>
        <dbReference type="Pfam" id="PF19328"/>
    </source>
</evidence>
<dbReference type="EMBL" id="AP022563">
    <property type="protein sequence ID" value="BBX16152.1"/>
    <property type="molecule type" value="Genomic_DNA"/>
</dbReference>
<organism evidence="2 3">
    <name type="scientific">Mycolicibacterium duvalii</name>
    <dbReference type="NCBI Taxonomy" id="39688"/>
    <lineage>
        <taxon>Bacteria</taxon>
        <taxon>Bacillati</taxon>
        <taxon>Actinomycetota</taxon>
        <taxon>Actinomycetes</taxon>
        <taxon>Mycobacteriales</taxon>
        <taxon>Mycobacteriaceae</taxon>
        <taxon>Mycolicibacterium</taxon>
    </lineage>
</organism>
<accession>A0A7I7JYI9</accession>
<dbReference type="KEGG" id="mdu:MDUV_10120"/>
<protein>
    <recommendedName>
        <fullName evidence="1">2,4-diaminopentanoate dehydrogenase C-terminal domain-containing protein</fullName>
    </recommendedName>
</protein>
<dbReference type="AlphaFoldDB" id="A0A7I7JYI9"/>
<dbReference type="SUPFAM" id="SSF51735">
    <property type="entry name" value="NAD(P)-binding Rossmann-fold domains"/>
    <property type="match status" value="1"/>
</dbReference>
<dbReference type="Proteomes" id="UP000467006">
    <property type="component" value="Chromosome"/>
</dbReference>
<proteinExistence type="predicted"/>
<feature type="domain" description="2,4-diaminopentanoate dehydrogenase C-terminal" evidence="1">
    <location>
        <begin position="214"/>
        <end position="351"/>
    </location>
</feature>
<dbReference type="InterPro" id="IPR036291">
    <property type="entry name" value="NAD(P)-bd_dom_sf"/>
</dbReference>
<sequence length="371" mass="39163">MMVDGSTRQVHRVVHVGTGLTGTQALRAVIDDPALELVGLKVSTADKAGMDAGRLSGGPDIGVSATDDLDAILALEPDCVLYCASAVRREAEAIADIAGYLEAGINVVTISTIPMVYPAAAPREWQDAVHAAAGKGNSTFYATGAEPGFISLNIPTALLAGAGAVESYRMDEYAIDLDKSYPIWDVLHESMGFGKPDGHVPARIAAGKVNHDWETVVRYIADILGLTLDSIDLDWETLLAPEDLTTAIGVIQQGTICGHRWQLAGMVGGRPAVAVQYFATVSSTPWPPSWPRPSRHDQGGMVIRVQGRPSMCAELYFEQSPTDRVNPGVAATAMAAVNAIPAVVEAPAGVLSDPLAGPSIVTRQSRMITDW</sequence>
<dbReference type="InterPro" id="IPR045760">
    <property type="entry name" value="DAP_DH_C"/>
</dbReference>
<reference evidence="2 3" key="1">
    <citation type="journal article" date="2019" name="Emerg. Microbes Infect.">
        <title>Comprehensive subspecies identification of 175 nontuberculous mycobacteria species based on 7547 genomic profiles.</title>
        <authorList>
            <person name="Matsumoto Y."/>
            <person name="Kinjo T."/>
            <person name="Motooka D."/>
            <person name="Nabeya D."/>
            <person name="Jung N."/>
            <person name="Uechi K."/>
            <person name="Horii T."/>
            <person name="Iida T."/>
            <person name="Fujita J."/>
            <person name="Nakamura S."/>
        </authorList>
    </citation>
    <scope>NUCLEOTIDE SEQUENCE [LARGE SCALE GENOMIC DNA]</scope>
    <source>
        <strain evidence="2 3">JCM 6396</strain>
    </source>
</reference>